<dbReference type="PROSITE" id="PS51257">
    <property type="entry name" value="PROKAR_LIPOPROTEIN"/>
    <property type="match status" value="1"/>
</dbReference>
<name>A0ABS6W1D0_9FLAO</name>
<protein>
    <submittedName>
        <fullName evidence="1">Uncharacterized protein</fullName>
    </submittedName>
</protein>
<comment type="caution">
    <text evidence="1">The sequence shown here is derived from an EMBL/GenBank/DDBJ whole genome shotgun (WGS) entry which is preliminary data.</text>
</comment>
<gene>
    <name evidence="1" type="ORF">KW502_07550</name>
</gene>
<organism evidence="1 2">
    <name type="scientific">Mesonia aestuariivivens</name>
    <dbReference type="NCBI Taxonomy" id="2796128"/>
    <lineage>
        <taxon>Bacteria</taxon>
        <taxon>Pseudomonadati</taxon>
        <taxon>Bacteroidota</taxon>
        <taxon>Flavobacteriia</taxon>
        <taxon>Flavobacteriales</taxon>
        <taxon>Flavobacteriaceae</taxon>
        <taxon>Mesonia</taxon>
    </lineage>
</organism>
<dbReference type="RefSeq" id="WP_219039940.1">
    <property type="nucleotide sequence ID" value="NZ_JAHWDF010000006.1"/>
</dbReference>
<dbReference type="EMBL" id="JAHWDF010000006">
    <property type="protein sequence ID" value="MBW2961651.1"/>
    <property type="molecule type" value="Genomic_DNA"/>
</dbReference>
<evidence type="ECO:0000313" key="2">
    <source>
        <dbReference type="Proteomes" id="UP000719267"/>
    </source>
</evidence>
<proteinExistence type="predicted"/>
<keyword evidence="2" id="KW-1185">Reference proteome</keyword>
<dbReference type="Proteomes" id="UP000719267">
    <property type="component" value="Unassembled WGS sequence"/>
</dbReference>
<evidence type="ECO:0000313" key="1">
    <source>
        <dbReference type="EMBL" id="MBW2961651.1"/>
    </source>
</evidence>
<accession>A0ABS6W1D0</accession>
<sequence>MKFNHLFIFIAISFLFFSCSEEEISTNENLESNSIKTEQLNLSNLSLNLSKMSIKFDGILLENFASVENNDRIRAINSFFEELESIKETYNGDTVNANIGVLNNTLVVSSVGIYQDKKLVYDFSNPEYTPHIGGPAPPALIASCPKGSSELDTCVKSSCVAEAANEFLSENVQSNGDCAGIFVVRGFLSASVCGTTDC</sequence>
<reference evidence="1 2" key="1">
    <citation type="submission" date="2021-07" db="EMBL/GenBank/DDBJ databases">
        <title>Mesonia aestuariivivens sp. nov., isolated from a tidal flat.</title>
        <authorList>
            <person name="Kim Y.-O."/>
            <person name="Yoon J.-H."/>
        </authorList>
    </citation>
    <scope>NUCLEOTIDE SEQUENCE [LARGE SCALE GENOMIC DNA]</scope>
    <source>
        <strain evidence="1 2">JHPTF-M18</strain>
    </source>
</reference>